<feature type="region of interest" description="Disordered" evidence="1">
    <location>
        <begin position="493"/>
        <end position="535"/>
    </location>
</feature>
<feature type="compositionally biased region" description="Low complexity" evidence="1">
    <location>
        <begin position="789"/>
        <end position="800"/>
    </location>
</feature>
<feature type="region of interest" description="Disordered" evidence="1">
    <location>
        <begin position="697"/>
        <end position="776"/>
    </location>
</feature>
<dbReference type="InterPro" id="IPR001214">
    <property type="entry name" value="SET_dom"/>
</dbReference>
<name>A0A5N6KVD9_9ROSI</name>
<feature type="region of interest" description="Disordered" evidence="1">
    <location>
        <begin position="789"/>
        <end position="865"/>
    </location>
</feature>
<evidence type="ECO:0000259" key="2">
    <source>
        <dbReference type="PROSITE" id="PS50280"/>
    </source>
</evidence>
<dbReference type="EMBL" id="VIBQ01000013">
    <property type="protein sequence ID" value="KAB8346327.1"/>
    <property type="molecule type" value="Genomic_DNA"/>
</dbReference>
<dbReference type="PROSITE" id="PS50280">
    <property type="entry name" value="SET"/>
    <property type="match status" value="1"/>
</dbReference>
<feature type="compositionally biased region" description="Low complexity" evidence="1">
    <location>
        <begin position="835"/>
        <end position="848"/>
    </location>
</feature>
<dbReference type="Gene3D" id="2.170.270.10">
    <property type="entry name" value="SET domain"/>
    <property type="match status" value="1"/>
</dbReference>
<gene>
    <name evidence="3" type="ORF">FH972_023371</name>
</gene>
<protein>
    <recommendedName>
        <fullName evidence="2">SET domain-containing protein</fullName>
    </recommendedName>
</protein>
<dbReference type="SUPFAM" id="SSF82199">
    <property type="entry name" value="SET domain"/>
    <property type="match status" value="1"/>
</dbReference>
<organism evidence="3 4">
    <name type="scientific">Carpinus fangiana</name>
    <dbReference type="NCBI Taxonomy" id="176857"/>
    <lineage>
        <taxon>Eukaryota</taxon>
        <taxon>Viridiplantae</taxon>
        <taxon>Streptophyta</taxon>
        <taxon>Embryophyta</taxon>
        <taxon>Tracheophyta</taxon>
        <taxon>Spermatophyta</taxon>
        <taxon>Magnoliopsida</taxon>
        <taxon>eudicotyledons</taxon>
        <taxon>Gunneridae</taxon>
        <taxon>Pentapetalae</taxon>
        <taxon>rosids</taxon>
        <taxon>fabids</taxon>
        <taxon>Fagales</taxon>
        <taxon>Betulaceae</taxon>
        <taxon>Carpinus</taxon>
    </lineage>
</organism>
<comment type="caution">
    <text evidence="3">The sequence shown here is derived from an EMBL/GenBank/DDBJ whole genome shotgun (WGS) entry which is preliminary data.</text>
</comment>
<keyword evidence="4" id="KW-1185">Reference proteome</keyword>
<dbReference type="AlphaFoldDB" id="A0A5N6KVD9"/>
<sequence>MTPWPTCVFRPRGQGVGGARPFAATAGAPSLRRARNNKPYAKCNAAWVVAADGHDPCAKNRTFSANYGALPPCLCRKKHMHFPPATCRPASVLPGGRCGQRAHRVWAASKNKRAGRISMWSAKLRLVSGGLNMLNAETSPCALSHTRGLVSPIRTLVTRDALALHLCYLPADLQDPSQMPMTSSGAPKAWPAGVAFLDSPRYSARLTTEVLRSIRRPRSDVVQSQKQSPAPCSLVKIAPVADPAHPACGQHGLFAARHLPPDSFVLHYLGFVHGPDDADTNSDYDNSLDRELAIGVDGTHAGNEARFINDYRGVGGGPNAEFRDCWVELPGGQQVEKRIGVYVLAAGKSGKRAKGIGKGDEILVSYGKGKSWSRNVLNQREVRFQIPRAPAADGLQQGSPCTPGTITRPACAGSPEDHSVIRGIPPPLNHDPRTMDFTPVFYPEDADQVCLSPPESHCTGTSFSPMVELDHRANTKQIASLEAYKQLRTEQQTIRRRLSSTASTLPEEMNRSPTSDSAASTLYTAGSPTSTMQRKLSDPIMNQKLIEIDQHIKSTLTDLLNTKFVRQDSAARSWVQDQLMDTEMELKRERRRRSCCAEILATEAMSPLSVHLLARRRFELVWFAEAAIALFPPPRRSARSHTIPKGPAASSLASQCTWTLDAGPATADRSRPHDSLQLPESAFLEIGHLHASSGSCFGGTASMSAQESPPPSGRSGKRRRASYSSTSTDSSSSRHPSARHPPRRSLLRSHTATSTTSLRTTHPSLSPYHEVPSPEQSTALYHRSCELFPRPSTSSRVTSPTSPPHREPPTQPPAQHPQPQDGYFDSDPYRTSTDARPAASPLSAARPPMSWTFAHDRPHTAHHAARDRDIHLAGLPPAEQPARLHSPPQTVTYWTTPATRAEIEAQLCRAERNGLRRAWRLLAPAWLLRIKGKGLGSRGDRVCYWDGVDDGSSVRRFRVK</sequence>
<evidence type="ECO:0000256" key="1">
    <source>
        <dbReference type="SAM" id="MobiDB-lite"/>
    </source>
</evidence>
<feature type="compositionally biased region" description="Polar residues" evidence="1">
    <location>
        <begin position="511"/>
        <end position="534"/>
    </location>
</feature>
<feature type="compositionally biased region" description="Basic residues" evidence="1">
    <location>
        <begin position="736"/>
        <end position="747"/>
    </location>
</feature>
<feature type="compositionally biased region" description="Low complexity" evidence="1">
    <location>
        <begin position="722"/>
        <end position="735"/>
    </location>
</feature>
<dbReference type="OrthoDB" id="10265748at2759"/>
<feature type="compositionally biased region" description="Basic and acidic residues" evidence="1">
    <location>
        <begin position="854"/>
        <end position="865"/>
    </location>
</feature>
<evidence type="ECO:0000313" key="3">
    <source>
        <dbReference type="EMBL" id="KAB8346327.1"/>
    </source>
</evidence>
<dbReference type="Proteomes" id="UP000327013">
    <property type="component" value="Unassembled WGS sequence"/>
</dbReference>
<evidence type="ECO:0000313" key="4">
    <source>
        <dbReference type="Proteomes" id="UP000327013"/>
    </source>
</evidence>
<feature type="domain" description="SET" evidence="2">
    <location>
        <begin position="230"/>
        <end position="367"/>
    </location>
</feature>
<dbReference type="InterPro" id="IPR046341">
    <property type="entry name" value="SET_dom_sf"/>
</dbReference>
<feature type="compositionally biased region" description="Low complexity" evidence="1">
    <location>
        <begin position="748"/>
        <end position="767"/>
    </location>
</feature>
<proteinExistence type="predicted"/>
<accession>A0A5N6KVD9</accession>
<reference evidence="3 4" key="1">
    <citation type="submission" date="2019-06" db="EMBL/GenBank/DDBJ databases">
        <title>A chromosomal-level reference genome of Carpinus fangiana (Coryloideae, Betulaceae).</title>
        <authorList>
            <person name="Yang X."/>
            <person name="Wang Z."/>
            <person name="Zhang L."/>
            <person name="Hao G."/>
            <person name="Liu J."/>
            <person name="Yang Y."/>
        </authorList>
    </citation>
    <scope>NUCLEOTIDE SEQUENCE [LARGE SCALE GENOMIC DNA]</scope>
    <source>
        <strain evidence="3">Cfa_2016G</strain>
        <tissue evidence="3">Leaf</tissue>
    </source>
</reference>